<keyword evidence="3" id="KW-1185">Reference proteome</keyword>
<reference evidence="3" key="1">
    <citation type="journal article" date="2019" name="Int. J. Syst. Evol. Microbiol.">
        <title>The Global Catalogue of Microorganisms (GCM) 10K type strain sequencing project: providing services to taxonomists for standard genome sequencing and annotation.</title>
        <authorList>
            <consortium name="The Broad Institute Genomics Platform"/>
            <consortium name="The Broad Institute Genome Sequencing Center for Infectious Disease"/>
            <person name="Wu L."/>
            <person name="Ma J."/>
        </authorList>
    </citation>
    <scope>NUCLEOTIDE SEQUENCE [LARGE SCALE GENOMIC DNA]</scope>
    <source>
        <strain evidence="3">KCTC 42423</strain>
    </source>
</reference>
<proteinExistence type="predicted"/>
<dbReference type="PANTHER" id="PTHR46825:SF9">
    <property type="entry name" value="BETA-LACTAMASE-RELATED DOMAIN-CONTAINING PROTEIN"/>
    <property type="match status" value="1"/>
</dbReference>
<evidence type="ECO:0000313" key="3">
    <source>
        <dbReference type="Proteomes" id="UP001597459"/>
    </source>
</evidence>
<dbReference type="PANTHER" id="PTHR46825">
    <property type="entry name" value="D-ALANYL-D-ALANINE-CARBOXYPEPTIDASE/ENDOPEPTIDASE AMPH"/>
    <property type="match status" value="1"/>
</dbReference>
<dbReference type="GO" id="GO:0016787">
    <property type="term" value="F:hydrolase activity"/>
    <property type="evidence" value="ECO:0007669"/>
    <property type="project" value="UniProtKB-KW"/>
</dbReference>
<gene>
    <name evidence="2" type="ORF">ACFSTE_05050</name>
</gene>
<evidence type="ECO:0000259" key="1">
    <source>
        <dbReference type="Pfam" id="PF00144"/>
    </source>
</evidence>
<dbReference type="InterPro" id="IPR001466">
    <property type="entry name" value="Beta-lactam-related"/>
</dbReference>
<accession>A0ABW5N4R7</accession>
<dbReference type="Proteomes" id="UP001597459">
    <property type="component" value="Unassembled WGS sequence"/>
</dbReference>
<sequence>MKKTFLILLSLFSICSSCKSQNKKENRVIINNNKSIEIYSDGIGKEIKQIIDRNAKETLKDSLINSLSIGLHINNVSFCFNYGELTKGKGDIPAHNTIYEIASITKTFVGSLAAKAVLEGKLSLEDDIRTYLPRPYPNLEHNGNPIKIKHLLTHTSGLPNGVLGTKNEIRLTKQNEIEYATMHLSLEDKQTKPKFLTELSKLKITEKPGKTFNYSNSGTNLMGYILELVYNRPFQELILSEIISKAKMNDTHFNVSKNKQNRLANGYLLSKPMPKSNLANTLWGAEGALKSTTSDMLKYIHYQFTNNEIVNESHKKIFEIDTDYWIGYYWWIISNQNHDLHFRHDGGISRAKSVLAIFPKKKIGIIVFTNQSSIRVNQKLNDLTYKIYNDLNDHK</sequence>
<comment type="caution">
    <text evidence="2">The sequence shown here is derived from an EMBL/GenBank/DDBJ whole genome shotgun (WGS) entry which is preliminary data.</text>
</comment>
<evidence type="ECO:0000313" key="2">
    <source>
        <dbReference type="EMBL" id="MFD2590188.1"/>
    </source>
</evidence>
<dbReference type="RefSeq" id="WP_378255661.1">
    <property type="nucleotide sequence ID" value="NZ_JBHSJV010000001.1"/>
</dbReference>
<feature type="domain" description="Beta-lactamase-related" evidence="1">
    <location>
        <begin position="92"/>
        <end position="373"/>
    </location>
</feature>
<dbReference type="Pfam" id="PF00144">
    <property type="entry name" value="Beta-lactamase"/>
    <property type="match status" value="1"/>
</dbReference>
<dbReference type="SUPFAM" id="SSF56601">
    <property type="entry name" value="beta-lactamase/transpeptidase-like"/>
    <property type="match status" value="1"/>
</dbReference>
<protein>
    <submittedName>
        <fullName evidence="2">Serine hydrolase domain-containing protein</fullName>
        <ecNumber evidence="2">3.-.-.-</ecNumber>
    </submittedName>
</protein>
<name>A0ABW5N4R7_9FLAO</name>
<dbReference type="EC" id="3.-.-.-" evidence="2"/>
<dbReference type="InterPro" id="IPR050491">
    <property type="entry name" value="AmpC-like"/>
</dbReference>
<keyword evidence="2" id="KW-0378">Hydrolase</keyword>
<dbReference type="Gene3D" id="3.40.710.10">
    <property type="entry name" value="DD-peptidase/beta-lactamase superfamily"/>
    <property type="match status" value="1"/>
</dbReference>
<dbReference type="EMBL" id="JBHULX010000003">
    <property type="protein sequence ID" value="MFD2590188.1"/>
    <property type="molecule type" value="Genomic_DNA"/>
</dbReference>
<dbReference type="InterPro" id="IPR012338">
    <property type="entry name" value="Beta-lactam/transpept-like"/>
</dbReference>
<organism evidence="2 3">
    <name type="scientific">Aquimarina hainanensis</name>
    <dbReference type="NCBI Taxonomy" id="1578017"/>
    <lineage>
        <taxon>Bacteria</taxon>
        <taxon>Pseudomonadati</taxon>
        <taxon>Bacteroidota</taxon>
        <taxon>Flavobacteriia</taxon>
        <taxon>Flavobacteriales</taxon>
        <taxon>Flavobacteriaceae</taxon>
        <taxon>Aquimarina</taxon>
    </lineage>
</organism>